<evidence type="ECO:0000313" key="1">
    <source>
        <dbReference type="EMBL" id="KZC23827.1"/>
    </source>
</evidence>
<name>A0A154QI22_9GAMM</name>
<dbReference type="AlphaFoldDB" id="A0A154QI22"/>
<sequence length="143" mass="15435">MSALIDKAKQAISSQMIDPGSVQWQDVQVIPADLNPAKTVAVCGKFNAKNGFGAYSGFELFAVAMTPEVQPHFLPSAKSRRAVDLAGLTSVAGSAEKMEDRIQALGELGEAASQATDEFMEIEKMRALCTIDEEVVQRIMSRK</sequence>
<reference evidence="1 2" key="1">
    <citation type="journal article" date="2016" name="MBio">
        <title>Lateral Gene Transfer in a Heavy Metal-Contaminated-Groundwater Microbial Community.</title>
        <authorList>
            <person name="Hemme C.L."/>
            <person name="Green S.J."/>
            <person name="Rishishwar L."/>
            <person name="Prakash O."/>
            <person name="Pettenato A."/>
            <person name="Chakraborty R."/>
            <person name="Deutschbauer A.M."/>
            <person name="Van Nostrand J.D."/>
            <person name="Wu L."/>
            <person name="He Z."/>
            <person name="Jordan I.K."/>
            <person name="Hazen T.C."/>
            <person name="Arkin A.P."/>
            <person name="Kostka J.E."/>
            <person name="Zhou J."/>
        </authorList>
    </citation>
    <scope>NUCLEOTIDE SEQUENCE [LARGE SCALE GENOMIC DNA]</scope>
    <source>
        <strain evidence="1 2">FW104-T7</strain>
    </source>
</reference>
<gene>
    <name evidence="1" type="ORF">RHOFW104T7_11780</name>
</gene>
<comment type="caution">
    <text evidence="1">The sequence shown here is derived from an EMBL/GenBank/DDBJ whole genome shotgun (WGS) entry which is preliminary data.</text>
</comment>
<protein>
    <submittedName>
        <fullName evidence="1">Uncharacterized protein</fullName>
    </submittedName>
</protein>
<dbReference type="EMBL" id="LVJS01000039">
    <property type="protein sequence ID" value="KZC23827.1"/>
    <property type="molecule type" value="Genomic_DNA"/>
</dbReference>
<proteinExistence type="predicted"/>
<accession>A0A154QI22</accession>
<organism evidence="1 2">
    <name type="scientific">Rhodanobacter thiooxydans</name>
    <dbReference type="NCBI Taxonomy" id="416169"/>
    <lineage>
        <taxon>Bacteria</taxon>
        <taxon>Pseudomonadati</taxon>
        <taxon>Pseudomonadota</taxon>
        <taxon>Gammaproteobacteria</taxon>
        <taxon>Lysobacterales</taxon>
        <taxon>Rhodanobacteraceae</taxon>
        <taxon>Rhodanobacter</taxon>
    </lineage>
</organism>
<dbReference type="Proteomes" id="UP000076131">
    <property type="component" value="Unassembled WGS sequence"/>
</dbReference>
<keyword evidence="2" id="KW-1185">Reference proteome</keyword>
<evidence type="ECO:0000313" key="2">
    <source>
        <dbReference type="Proteomes" id="UP000076131"/>
    </source>
</evidence>